<dbReference type="InterPro" id="IPR035466">
    <property type="entry name" value="GlmS/AgaS_SIS"/>
</dbReference>
<proteinExistence type="predicted"/>
<dbReference type="Gene3D" id="3.60.20.10">
    <property type="entry name" value="Glutamine Phosphoribosylpyrophosphate, subunit 1, domain 1"/>
    <property type="match status" value="1"/>
</dbReference>
<evidence type="ECO:0000256" key="4">
    <source>
        <dbReference type="ARBA" id="ARBA00022576"/>
    </source>
</evidence>
<keyword evidence="7" id="KW-0315">Glutamine amidotransferase</keyword>
<dbReference type="InterPro" id="IPR047084">
    <property type="entry name" value="GFAT_N"/>
</dbReference>
<dbReference type="SUPFAM" id="SSF53697">
    <property type="entry name" value="SIS domain"/>
    <property type="match status" value="1"/>
</dbReference>
<accession>A0ABT7UAX8</accession>
<organism evidence="10 11">
    <name type="scientific">Amedibacillus dolichus</name>
    <dbReference type="NCBI Taxonomy" id="31971"/>
    <lineage>
        <taxon>Bacteria</taxon>
        <taxon>Bacillati</taxon>
        <taxon>Bacillota</taxon>
        <taxon>Erysipelotrichia</taxon>
        <taxon>Erysipelotrichales</taxon>
        <taxon>Erysipelotrichaceae</taxon>
        <taxon>Amedibacillus</taxon>
    </lineage>
</organism>
<evidence type="ECO:0000313" key="11">
    <source>
        <dbReference type="Proteomes" id="UP001529340"/>
    </source>
</evidence>
<dbReference type="NCBIfam" id="TIGR01135">
    <property type="entry name" value="glmS"/>
    <property type="match status" value="1"/>
</dbReference>
<feature type="domain" description="Glutamine amidotransferase type-2" evidence="8">
    <location>
        <begin position="2"/>
        <end position="218"/>
    </location>
</feature>
<dbReference type="NCBIfam" id="NF001484">
    <property type="entry name" value="PRK00331.1"/>
    <property type="match status" value="1"/>
</dbReference>
<keyword evidence="5 10" id="KW-0808">Transferase</keyword>
<evidence type="ECO:0000256" key="2">
    <source>
        <dbReference type="ARBA" id="ARBA00012916"/>
    </source>
</evidence>
<comment type="catalytic activity">
    <reaction evidence="1">
        <text>D-fructose 6-phosphate + L-glutamine = D-glucosamine 6-phosphate + L-glutamate</text>
        <dbReference type="Rhea" id="RHEA:13237"/>
        <dbReference type="ChEBI" id="CHEBI:29985"/>
        <dbReference type="ChEBI" id="CHEBI:58359"/>
        <dbReference type="ChEBI" id="CHEBI:58725"/>
        <dbReference type="ChEBI" id="CHEBI:61527"/>
        <dbReference type="EC" id="2.6.1.16"/>
    </reaction>
</comment>
<dbReference type="Proteomes" id="UP001529340">
    <property type="component" value="Unassembled WGS sequence"/>
</dbReference>
<dbReference type="Pfam" id="PF01380">
    <property type="entry name" value="SIS"/>
    <property type="match status" value="2"/>
</dbReference>
<reference evidence="10 11" key="3">
    <citation type="submission" date="2023-06" db="EMBL/GenBank/DDBJ databases">
        <authorList>
            <person name="Zeman M."/>
            <person name="Kubasova T."/>
            <person name="Jahodarova E."/>
            <person name="Nykrynova M."/>
            <person name="Rychlik I."/>
        </authorList>
    </citation>
    <scope>NUCLEOTIDE SEQUENCE [LARGE SCALE GENOMIC DNA]</scope>
    <source>
        <strain evidence="10 11">ET39</strain>
    </source>
</reference>
<evidence type="ECO:0000256" key="3">
    <source>
        <dbReference type="ARBA" id="ARBA00016090"/>
    </source>
</evidence>
<dbReference type="InterPro" id="IPR001347">
    <property type="entry name" value="SIS_dom"/>
</dbReference>
<dbReference type="EC" id="2.6.1.16" evidence="2"/>
<evidence type="ECO:0000313" key="10">
    <source>
        <dbReference type="EMBL" id="MDM8156772.1"/>
    </source>
</evidence>
<evidence type="ECO:0000259" key="9">
    <source>
        <dbReference type="PROSITE" id="PS51464"/>
    </source>
</evidence>
<dbReference type="SUPFAM" id="SSF56235">
    <property type="entry name" value="N-terminal nucleophile aminohydrolases (Ntn hydrolases)"/>
    <property type="match status" value="1"/>
</dbReference>
<feature type="domain" description="SIS" evidence="9">
    <location>
        <begin position="282"/>
        <end position="424"/>
    </location>
</feature>
<dbReference type="InterPro" id="IPR005855">
    <property type="entry name" value="GFAT"/>
</dbReference>
<keyword evidence="6" id="KW-0677">Repeat</keyword>
<dbReference type="PROSITE" id="PS51464">
    <property type="entry name" value="SIS"/>
    <property type="match status" value="2"/>
</dbReference>
<comment type="caution">
    <text evidence="10">The sequence shown here is derived from an EMBL/GenBank/DDBJ whole genome shotgun (WGS) entry which is preliminary data.</text>
</comment>
<keyword evidence="11" id="KW-1185">Reference proteome</keyword>
<dbReference type="InterPro" id="IPR017932">
    <property type="entry name" value="GATase_2_dom"/>
</dbReference>
<dbReference type="PROSITE" id="PS51278">
    <property type="entry name" value="GATASE_TYPE_2"/>
    <property type="match status" value="1"/>
</dbReference>
<dbReference type="GO" id="GO:0004360">
    <property type="term" value="F:glutamine-fructose-6-phosphate transaminase (isomerizing) activity"/>
    <property type="evidence" value="ECO:0007669"/>
    <property type="project" value="UniProtKB-EC"/>
</dbReference>
<feature type="domain" description="SIS" evidence="9">
    <location>
        <begin position="453"/>
        <end position="594"/>
    </location>
</feature>
<dbReference type="EMBL" id="JAUDCG010000012">
    <property type="protein sequence ID" value="MDM8156772.1"/>
    <property type="molecule type" value="Genomic_DNA"/>
</dbReference>
<evidence type="ECO:0000259" key="8">
    <source>
        <dbReference type="PROSITE" id="PS51278"/>
    </source>
</evidence>
<dbReference type="InterPro" id="IPR035490">
    <property type="entry name" value="GlmS/FrlB_SIS"/>
</dbReference>
<dbReference type="PANTHER" id="PTHR10937">
    <property type="entry name" value="GLUCOSAMINE--FRUCTOSE-6-PHOSPHATE AMINOTRANSFERASE, ISOMERIZING"/>
    <property type="match status" value="1"/>
</dbReference>
<dbReference type="CDD" id="cd00714">
    <property type="entry name" value="GFAT"/>
    <property type="match status" value="1"/>
</dbReference>
<dbReference type="CDD" id="cd05009">
    <property type="entry name" value="SIS_GlmS_GlmD_2"/>
    <property type="match status" value="1"/>
</dbReference>
<protein>
    <recommendedName>
        <fullName evidence="3">Glutamine--fructose-6-phosphate aminotransferase [isomerizing]</fullName>
        <ecNumber evidence="2">2.6.1.16</ecNumber>
    </recommendedName>
</protein>
<keyword evidence="4 10" id="KW-0032">Aminotransferase</keyword>
<dbReference type="RefSeq" id="WP_289607238.1">
    <property type="nucleotide sequence ID" value="NZ_JAUDCG010000012.1"/>
</dbReference>
<name>A0ABT7UAX8_9FIRM</name>
<evidence type="ECO:0000256" key="5">
    <source>
        <dbReference type="ARBA" id="ARBA00022679"/>
    </source>
</evidence>
<reference evidence="11" key="1">
    <citation type="submission" date="2023-06" db="EMBL/GenBank/DDBJ databases">
        <title>Identification and characterization of horizontal gene transfer across gut microbiota members of farm animals based on homology search.</title>
        <authorList>
            <person name="Zeman M."/>
            <person name="Kubasova T."/>
            <person name="Jahodarova E."/>
            <person name="Nykrynova M."/>
            <person name="Rychlik I."/>
        </authorList>
    </citation>
    <scope>NUCLEOTIDE SEQUENCE [LARGE SCALE GENOMIC DNA]</scope>
    <source>
        <strain evidence="11">ET39</strain>
    </source>
</reference>
<gene>
    <name evidence="10" type="primary">glmS</name>
    <name evidence="10" type="ORF">QUV96_03860</name>
</gene>
<dbReference type="PANTHER" id="PTHR10937:SF0">
    <property type="entry name" value="GLUTAMINE--FRUCTOSE-6-PHOSPHATE TRANSAMINASE (ISOMERIZING)"/>
    <property type="match status" value="1"/>
</dbReference>
<reference evidence="10 11" key="2">
    <citation type="submission" date="2023-06" db="EMBL/GenBank/DDBJ databases">
        <title>Identification and characterization of horizontal gene transfer across gut microbiota members of farm animals based on homology search.</title>
        <authorList>
            <person name="Schwarzerova J."/>
            <person name="Nykrynova M."/>
            <person name="Jureckova K."/>
            <person name="Cejkova D."/>
            <person name="Rychlik I."/>
        </authorList>
    </citation>
    <scope>NUCLEOTIDE SEQUENCE [LARGE SCALE GENOMIC DNA]</scope>
    <source>
        <strain evidence="10 11">ET39</strain>
    </source>
</reference>
<dbReference type="CDD" id="cd05008">
    <property type="entry name" value="SIS_GlmS_GlmD_1"/>
    <property type="match status" value="1"/>
</dbReference>
<dbReference type="InterPro" id="IPR029055">
    <property type="entry name" value="Ntn_hydrolases_N"/>
</dbReference>
<dbReference type="InterPro" id="IPR046348">
    <property type="entry name" value="SIS_dom_sf"/>
</dbReference>
<evidence type="ECO:0000256" key="7">
    <source>
        <dbReference type="ARBA" id="ARBA00022962"/>
    </source>
</evidence>
<dbReference type="Pfam" id="PF13522">
    <property type="entry name" value="GATase_6"/>
    <property type="match status" value="1"/>
</dbReference>
<evidence type="ECO:0000256" key="6">
    <source>
        <dbReference type="ARBA" id="ARBA00022737"/>
    </source>
</evidence>
<dbReference type="Gene3D" id="3.40.50.10490">
    <property type="entry name" value="Glucose-6-phosphate isomerase like protein, domain 1"/>
    <property type="match status" value="2"/>
</dbReference>
<sequence>MCGIVGYSSTGFRAAHVLLHGLQTLEYRGYDSSGAAFFTARGVEIIKSKGTVSQLQKRLEQCSIRSSCGIAHTRWATHGAPDERNAHPHRQGSVTLVHNGIIENHALLAKELEAKGYRFHTQTDSEVACACIDEAYQRLKDPLRALQCAQTRLKGSYAFAVLFDECPDTVYATRFDSPLIVAKGADASYVASDVLAFLAYTKTYVVLEQKQIAILHGTDIRLVDTDGQQRAPRYQEAVMDAHSIEKNGHDHFMMKEICEGPDAIERTLRTFAQTGIQGKQGRTFDLQRYRKISIVACGSAYHAGMIARELIGSEAHLPVQAEVASEFRYRDPLLDAKTLVILISQSGETADTLAALKLARERGADTLAIVNVPGSSLEREADFVAHTMAGPEIAVATTKAYTAQVALLACIALQAASGCGQIDEGRKARICRQLKELPEALSDLQEHLHLIESARRLATQEHVFFIGRGLDHALCMEGSLKLKEISYIHSEAYAAGELKHGTISLIEPGTPVIAITTESALFDKTASSIREVRARGAYVILIARQDLPVSDDLCDARILLPARDRMVQPLLTALPLQLLAYHTACLRGCAIDKPRNLAKSVTVE</sequence>
<evidence type="ECO:0000256" key="1">
    <source>
        <dbReference type="ARBA" id="ARBA00001031"/>
    </source>
</evidence>